<evidence type="ECO:0000259" key="3">
    <source>
        <dbReference type="PROSITE" id="PS51186"/>
    </source>
</evidence>
<sequence length="148" mass="17269">MMPLIRPTNDKAYAENLICQNMAVYHKQLNMCWDPALFAKDWGELDSYELVINASRVGLLCINHDENAYYIRELQIDPQWQRQGLGSKAIRYVIETAQQADVNLIRLRVFCINPAIALYERMGFRVRKTEGETHYMERSIKETGNLVK</sequence>
<accession>A0ABT0SMZ0</accession>
<proteinExistence type="predicted"/>
<dbReference type="CDD" id="cd04301">
    <property type="entry name" value="NAT_SF"/>
    <property type="match status" value="1"/>
</dbReference>
<dbReference type="EMBL" id="JAMJPJ010000002">
    <property type="protein sequence ID" value="MCL7928850.1"/>
    <property type="molecule type" value="Genomic_DNA"/>
</dbReference>
<evidence type="ECO:0000313" key="5">
    <source>
        <dbReference type="Proteomes" id="UP001165308"/>
    </source>
</evidence>
<dbReference type="RefSeq" id="WP_250079711.1">
    <property type="nucleotide sequence ID" value="NZ_JAMJPJ010000002.1"/>
</dbReference>
<dbReference type="PROSITE" id="PS51186">
    <property type="entry name" value="GNAT"/>
    <property type="match status" value="1"/>
</dbReference>
<evidence type="ECO:0000256" key="2">
    <source>
        <dbReference type="ARBA" id="ARBA00023315"/>
    </source>
</evidence>
<dbReference type="InterPro" id="IPR050680">
    <property type="entry name" value="YpeA/RimI_acetyltransf"/>
</dbReference>
<evidence type="ECO:0000256" key="1">
    <source>
        <dbReference type="ARBA" id="ARBA00022679"/>
    </source>
</evidence>
<dbReference type="Pfam" id="PF00583">
    <property type="entry name" value="Acetyltransf_1"/>
    <property type="match status" value="1"/>
</dbReference>
<dbReference type="PANTHER" id="PTHR43420">
    <property type="entry name" value="ACETYLTRANSFERASE"/>
    <property type="match status" value="1"/>
</dbReference>
<gene>
    <name evidence="4" type="ORF">M8006_02440</name>
</gene>
<evidence type="ECO:0000313" key="4">
    <source>
        <dbReference type="EMBL" id="MCL7928850.1"/>
    </source>
</evidence>
<feature type="domain" description="N-acetyltransferase" evidence="3">
    <location>
        <begin position="1"/>
        <end position="141"/>
    </location>
</feature>
<organism evidence="4 5">
    <name type="scientific">Halomonas llamarensis</name>
    <dbReference type="NCBI Taxonomy" id="2945104"/>
    <lineage>
        <taxon>Bacteria</taxon>
        <taxon>Pseudomonadati</taxon>
        <taxon>Pseudomonadota</taxon>
        <taxon>Gammaproteobacteria</taxon>
        <taxon>Oceanospirillales</taxon>
        <taxon>Halomonadaceae</taxon>
        <taxon>Halomonas</taxon>
    </lineage>
</organism>
<keyword evidence="5" id="KW-1185">Reference proteome</keyword>
<dbReference type="Gene3D" id="3.40.630.30">
    <property type="match status" value="1"/>
</dbReference>
<keyword evidence="1" id="KW-0808">Transferase</keyword>
<comment type="caution">
    <text evidence="4">The sequence shown here is derived from an EMBL/GenBank/DDBJ whole genome shotgun (WGS) entry which is preliminary data.</text>
</comment>
<dbReference type="InterPro" id="IPR016181">
    <property type="entry name" value="Acyl_CoA_acyltransferase"/>
</dbReference>
<protein>
    <submittedName>
        <fullName evidence="4">GNAT family N-acetyltransferase</fullName>
    </submittedName>
</protein>
<dbReference type="SUPFAM" id="SSF55729">
    <property type="entry name" value="Acyl-CoA N-acyltransferases (Nat)"/>
    <property type="match status" value="1"/>
</dbReference>
<dbReference type="InterPro" id="IPR000182">
    <property type="entry name" value="GNAT_dom"/>
</dbReference>
<dbReference type="PANTHER" id="PTHR43420:SF47">
    <property type="entry name" value="N-ACETYLTRANSFERASE DOMAIN-CONTAINING PROTEIN"/>
    <property type="match status" value="1"/>
</dbReference>
<dbReference type="Proteomes" id="UP001165308">
    <property type="component" value="Unassembled WGS sequence"/>
</dbReference>
<keyword evidence="2" id="KW-0012">Acyltransferase</keyword>
<name>A0ABT0SMZ0_9GAMM</name>
<reference evidence="4" key="1">
    <citation type="submission" date="2022-05" db="EMBL/GenBank/DDBJ databases">
        <title>Halomonas geminus sp. nov. and Halomonas llamarensis sp. nov. isolated from high-altitude salars of the Atacama Desert.</title>
        <authorList>
            <person name="Hintersatz C."/>
            <person name="Rojas L.A."/>
            <person name="Wei T.-S."/>
            <person name="Kutschke S."/>
            <person name="Lehmann F."/>
            <person name="Jain R."/>
            <person name="Pollmann K."/>
        </authorList>
    </citation>
    <scope>NUCLEOTIDE SEQUENCE</scope>
    <source>
        <strain evidence="4">ATCHA</strain>
    </source>
</reference>